<dbReference type="AlphaFoldDB" id="A0A540L2I9"/>
<dbReference type="EMBL" id="VIEB01000807">
    <property type="protein sequence ID" value="TQD80482.1"/>
    <property type="molecule type" value="Genomic_DNA"/>
</dbReference>
<name>A0A540L2I9_MALBA</name>
<dbReference type="Proteomes" id="UP000315295">
    <property type="component" value="Unassembled WGS sequence"/>
</dbReference>
<comment type="caution">
    <text evidence="1">The sequence shown here is derived from an EMBL/GenBank/DDBJ whole genome shotgun (WGS) entry which is preliminary data.</text>
</comment>
<accession>A0A540L2I9</accession>
<evidence type="ECO:0000313" key="2">
    <source>
        <dbReference type="Proteomes" id="UP000315295"/>
    </source>
</evidence>
<protein>
    <submittedName>
        <fullName evidence="1">Uncharacterized protein</fullName>
    </submittedName>
</protein>
<gene>
    <name evidence="1" type="ORF">C1H46_033995</name>
</gene>
<keyword evidence="2" id="KW-1185">Reference proteome</keyword>
<reference evidence="1 2" key="1">
    <citation type="journal article" date="2019" name="G3 (Bethesda)">
        <title>Sequencing of a Wild Apple (Malus baccata) Genome Unravels the Differences Between Cultivated and Wild Apple Species Regarding Disease Resistance and Cold Tolerance.</title>
        <authorList>
            <person name="Chen X."/>
        </authorList>
    </citation>
    <scope>NUCLEOTIDE SEQUENCE [LARGE SCALE GENOMIC DNA]</scope>
    <source>
        <strain evidence="2">cv. Shandingzi</strain>
        <tissue evidence="1">Leaves</tissue>
    </source>
</reference>
<organism evidence="1 2">
    <name type="scientific">Malus baccata</name>
    <name type="common">Siberian crab apple</name>
    <name type="synonym">Pyrus baccata</name>
    <dbReference type="NCBI Taxonomy" id="106549"/>
    <lineage>
        <taxon>Eukaryota</taxon>
        <taxon>Viridiplantae</taxon>
        <taxon>Streptophyta</taxon>
        <taxon>Embryophyta</taxon>
        <taxon>Tracheophyta</taxon>
        <taxon>Spermatophyta</taxon>
        <taxon>Magnoliopsida</taxon>
        <taxon>eudicotyledons</taxon>
        <taxon>Gunneridae</taxon>
        <taxon>Pentapetalae</taxon>
        <taxon>rosids</taxon>
        <taxon>fabids</taxon>
        <taxon>Rosales</taxon>
        <taxon>Rosaceae</taxon>
        <taxon>Amygdaloideae</taxon>
        <taxon>Maleae</taxon>
        <taxon>Malus</taxon>
    </lineage>
</organism>
<proteinExistence type="predicted"/>
<sequence length="198" mass="23545">MTTALPLKRRWRWRWSRCCWCRASEAPFCTPRGGSWASTHGSGSGSYWLTWSSRRSSGLSTIPKQVAFSIYIFFETENLVLGRWQLENQTKMHAVKRDKTLDRLVWTFVNHLLSHCLLAGFYWDWEETMHNMILSVIVEIYHVISKTSSLVFYWDETMQTCFDFHLSCHVFIQNLRAKSKFYFKSYHFPSRLVCMIRS</sequence>
<evidence type="ECO:0000313" key="1">
    <source>
        <dbReference type="EMBL" id="TQD80482.1"/>
    </source>
</evidence>